<keyword evidence="14" id="KW-1185">Reference proteome</keyword>
<feature type="non-terminal residue" evidence="13">
    <location>
        <position position="1"/>
    </location>
</feature>
<keyword evidence="10 12" id="KW-0739">Sodium transport</keyword>
<dbReference type="OrthoDB" id="6021021at2759"/>
<evidence type="ECO:0000313" key="14">
    <source>
        <dbReference type="Proteomes" id="UP001153737"/>
    </source>
</evidence>
<evidence type="ECO:0000256" key="5">
    <source>
        <dbReference type="ARBA" id="ARBA00022692"/>
    </source>
</evidence>
<organism evidence="13 14">
    <name type="scientific">Phaedon cochleariae</name>
    <name type="common">Mustard beetle</name>
    <dbReference type="NCBI Taxonomy" id="80249"/>
    <lineage>
        <taxon>Eukaryota</taxon>
        <taxon>Metazoa</taxon>
        <taxon>Ecdysozoa</taxon>
        <taxon>Arthropoda</taxon>
        <taxon>Hexapoda</taxon>
        <taxon>Insecta</taxon>
        <taxon>Pterygota</taxon>
        <taxon>Neoptera</taxon>
        <taxon>Endopterygota</taxon>
        <taxon>Coleoptera</taxon>
        <taxon>Polyphaga</taxon>
        <taxon>Cucujiformia</taxon>
        <taxon>Chrysomeloidea</taxon>
        <taxon>Chrysomelidae</taxon>
        <taxon>Chrysomelinae</taxon>
        <taxon>Chrysomelini</taxon>
        <taxon>Phaedon</taxon>
    </lineage>
</organism>
<dbReference type="EMBL" id="OU896717">
    <property type="protein sequence ID" value="CAH1118446.1"/>
    <property type="molecule type" value="Genomic_DNA"/>
</dbReference>
<evidence type="ECO:0000313" key="13">
    <source>
        <dbReference type="EMBL" id="CAH1118446.1"/>
    </source>
</evidence>
<keyword evidence="11 12" id="KW-0407">Ion channel</keyword>
<evidence type="ECO:0000256" key="8">
    <source>
        <dbReference type="ARBA" id="ARBA00023065"/>
    </source>
</evidence>
<name>A0A9P0D9P8_PHACE</name>
<evidence type="ECO:0000256" key="1">
    <source>
        <dbReference type="ARBA" id="ARBA00004141"/>
    </source>
</evidence>
<evidence type="ECO:0000256" key="9">
    <source>
        <dbReference type="ARBA" id="ARBA00023136"/>
    </source>
</evidence>
<dbReference type="Pfam" id="PF00858">
    <property type="entry name" value="ASC"/>
    <property type="match status" value="1"/>
</dbReference>
<keyword evidence="3 12" id="KW-0813">Transport</keyword>
<evidence type="ECO:0000256" key="10">
    <source>
        <dbReference type="ARBA" id="ARBA00023201"/>
    </source>
</evidence>
<keyword evidence="9" id="KW-0472">Membrane</keyword>
<keyword evidence="8 12" id="KW-0406">Ion transport</keyword>
<keyword evidence="5 12" id="KW-0812">Transmembrane</keyword>
<gene>
    <name evidence="13" type="ORF">PHAECO_LOCUS2680</name>
</gene>
<comment type="subcellular location">
    <subcellularLocation>
        <location evidence="1">Membrane</location>
        <topology evidence="1">Multi-pass membrane protein</topology>
    </subcellularLocation>
</comment>
<dbReference type="Proteomes" id="UP001153737">
    <property type="component" value="Chromosome 11"/>
</dbReference>
<evidence type="ECO:0000256" key="2">
    <source>
        <dbReference type="ARBA" id="ARBA00007193"/>
    </source>
</evidence>
<evidence type="ECO:0000256" key="4">
    <source>
        <dbReference type="ARBA" id="ARBA00022461"/>
    </source>
</evidence>
<sequence>ASYYISNIYAKWNSSPVIISFSPFDADLSSIPFPAVTICNMNQVKKTEALKIKADGNPMELKLLNDLCNGNEVDTLSTPYNWTTLRNFLIRVGTSCTDMMKVCEWSSDPKDCDELFNNDLTDEGLCCSFNRLPPNYIFRNPNSISLLNQTYP</sequence>
<dbReference type="Gene3D" id="2.60.470.10">
    <property type="entry name" value="Acid-sensing ion channels like domains"/>
    <property type="match status" value="1"/>
</dbReference>
<evidence type="ECO:0000256" key="7">
    <source>
        <dbReference type="ARBA" id="ARBA00023053"/>
    </source>
</evidence>
<proteinExistence type="inferred from homology"/>
<evidence type="ECO:0000256" key="12">
    <source>
        <dbReference type="RuleBase" id="RU000679"/>
    </source>
</evidence>
<dbReference type="InterPro" id="IPR001873">
    <property type="entry name" value="ENaC"/>
</dbReference>
<keyword evidence="7" id="KW-0915">Sodium</keyword>
<accession>A0A9P0D9P8</accession>
<dbReference type="PANTHER" id="PTHR11690:SF243">
    <property type="entry name" value="PICKPOCKET 12-RELATED"/>
    <property type="match status" value="1"/>
</dbReference>
<protein>
    <submittedName>
        <fullName evidence="13">Uncharacterized protein</fullName>
    </submittedName>
</protein>
<dbReference type="AlphaFoldDB" id="A0A9P0D9P8"/>
<dbReference type="GO" id="GO:0005886">
    <property type="term" value="C:plasma membrane"/>
    <property type="evidence" value="ECO:0007669"/>
    <property type="project" value="TreeGrafter"/>
</dbReference>
<reference evidence="13" key="2">
    <citation type="submission" date="2022-10" db="EMBL/GenBank/DDBJ databases">
        <authorList>
            <consortium name="ENA_rothamsted_submissions"/>
            <consortium name="culmorum"/>
            <person name="King R."/>
        </authorList>
    </citation>
    <scope>NUCLEOTIDE SEQUENCE</scope>
</reference>
<keyword evidence="6" id="KW-1133">Transmembrane helix</keyword>
<dbReference type="GO" id="GO:0015280">
    <property type="term" value="F:ligand-gated sodium channel activity"/>
    <property type="evidence" value="ECO:0007669"/>
    <property type="project" value="TreeGrafter"/>
</dbReference>
<evidence type="ECO:0000256" key="6">
    <source>
        <dbReference type="ARBA" id="ARBA00022989"/>
    </source>
</evidence>
<reference evidence="13" key="1">
    <citation type="submission" date="2022-01" db="EMBL/GenBank/DDBJ databases">
        <authorList>
            <person name="King R."/>
        </authorList>
    </citation>
    <scope>NUCLEOTIDE SEQUENCE</scope>
</reference>
<dbReference type="PANTHER" id="PTHR11690">
    <property type="entry name" value="AMILORIDE-SENSITIVE SODIUM CHANNEL-RELATED"/>
    <property type="match status" value="1"/>
</dbReference>
<feature type="non-terminal residue" evidence="13">
    <location>
        <position position="152"/>
    </location>
</feature>
<evidence type="ECO:0000256" key="3">
    <source>
        <dbReference type="ARBA" id="ARBA00022448"/>
    </source>
</evidence>
<comment type="similarity">
    <text evidence="2 12">Belongs to the amiloride-sensitive sodium channel (TC 1.A.6) family.</text>
</comment>
<evidence type="ECO:0000256" key="11">
    <source>
        <dbReference type="ARBA" id="ARBA00023303"/>
    </source>
</evidence>
<keyword evidence="4 12" id="KW-0894">Sodium channel</keyword>